<keyword evidence="2" id="KW-1185">Reference proteome</keyword>
<dbReference type="Gene3D" id="1.10.540.10">
    <property type="entry name" value="Acyl-CoA dehydrogenase/oxidase, N-terminal domain"/>
    <property type="match status" value="1"/>
</dbReference>
<organism evidence="1 2">
    <name type="scientific">Mesonia sediminis</name>
    <dbReference type="NCBI Taxonomy" id="1703946"/>
    <lineage>
        <taxon>Bacteria</taxon>
        <taxon>Pseudomonadati</taxon>
        <taxon>Bacteroidota</taxon>
        <taxon>Flavobacteriia</taxon>
        <taxon>Flavobacteriales</taxon>
        <taxon>Flavobacteriaceae</taxon>
        <taxon>Mesonia</taxon>
    </lineage>
</organism>
<dbReference type="SUPFAM" id="SSF56645">
    <property type="entry name" value="Acyl-CoA dehydrogenase NM domain-like"/>
    <property type="match status" value="1"/>
</dbReference>
<evidence type="ECO:0000313" key="2">
    <source>
        <dbReference type="Proteomes" id="UP001597357"/>
    </source>
</evidence>
<proteinExistence type="predicted"/>
<comment type="caution">
    <text evidence="1">The sequence shown here is derived from an EMBL/GenBank/DDBJ whole genome shotgun (WGS) entry which is preliminary data.</text>
</comment>
<sequence>MKTNLQGISQQQLKAACLGAASFSNEVLHYLAQENLWNIWVPQEYGGQALSLTQGLKKLQAVAKIDGSLGWTLTLCSGANFFVGNLENEAAAEVFKAKQNTILGGSGGVFGEAHQEEGQYRINGTWHYATGAPYLTHFTLNARIMNAGKPVKDDNGNDLIKSFILPKEAVKIIPNWSSMGLKATATHSFLVSDYRVAPRFSFVYHEVKHAADLYQIPFSVFADFTLWVNYIGMAQHFLDLARYKEVESSWQILNATLEDSEKRIYDLALQTESRLDNSTFGWEEWVVQVHQAAVNSVQAISQAIIGLYPFLGISASKEGSELNQVFKDYFTATQHHIFTKKR</sequence>
<dbReference type="InterPro" id="IPR046373">
    <property type="entry name" value="Acyl-CoA_Oxase/DH_mid-dom_sf"/>
</dbReference>
<evidence type="ECO:0000313" key="1">
    <source>
        <dbReference type="EMBL" id="MFD2696692.1"/>
    </source>
</evidence>
<dbReference type="EMBL" id="JBHULZ010000008">
    <property type="protein sequence ID" value="MFD2696692.1"/>
    <property type="molecule type" value="Genomic_DNA"/>
</dbReference>
<reference evidence="2" key="1">
    <citation type="journal article" date="2019" name="Int. J. Syst. Evol. Microbiol.">
        <title>The Global Catalogue of Microorganisms (GCM) 10K type strain sequencing project: providing services to taxonomists for standard genome sequencing and annotation.</title>
        <authorList>
            <consortium name="The Broad Institute Genomics Platform"/>
            <consortium name="The Broad Institute Genome Sequencing Center for Infectious Disease"/>
            <person name="Wu L."/>
            <person name="Ma J."/>
        </authorList>
    </citation>
    <scope>NUCLEOTIDE SEQUENCE [LARGE SCALE GENOMIC DNA]</scope>
    <source>
        <strain evidence="2">KCTC 42255</strain>
    </source>
</reference>
<gene>
    <name evidence="1" type="ORF">ACFSQ0_01695</name>
</gene>
<accession>A0ABW5SBZ9</accession>
<protein>
    <submittedName>
        <fullName evidence="1">Acyl-CoA dehydrogenase</fullName>
    </submittedName>
</protein>
<dbReference type="InterPro" id="IPR037069">
    <property type="entry name" value="AcylCoA_DH/ox_N_sf"/>
</dbReference>
<dbReference type="Proteomes" id="UP001597357">
    <property type="component" value="Unassembled WGS sequence"/>
</dbReference>
<dbReference type="RefSeq" id="WP_379043242.1">
    <property type="nucleotide sequence ID" value="NZ_JBHULZ010000008.1"/>
</dbReference>
<dbReference type="InterPro" id="IPR009100">
    <property type="entry name" value="AcylCoA_DH/oxidase_NM_dom_sf"/>
</dbReference>
<dbReference type="Gene3D" id="2.40.110.10">
    <property type="entry name" value="Butyryl-CoA Dehydrogenase, subunit A, domain 2"/>
    <property type="match status" value="1"/>
</dbReference>
<name>A0ABW5SBZ9_9FLAO</name>